<keyword evidence="4" id="KW-0732">Signal</keyword>
<dbReference type="GO" id="GO:0005615">
    <property type="term" value="C:extracellular space"/>
    <property type="evidence" value="ECO:0000318"/>
    <property type="project" value="GO_Central"/>
</dbReference>
<dbReference type="GO" id="GO:0004867">
    <property type="term" value="F:serine-type endopeptidase inhibitor activity"/>
    <property type="evidence" value="ECO:0000318"/>
    <property type="project" value="GO_Central"/>
</dbReference>
<dbReference type="PRINTS" id="PR00759">
    <property type="entry name" value="BASICPTASE"/>
</dbReference>
<keyword evidence="7" id="KW-1185">Reference proteome</keyword>
<dbReference type="PROSITE" id="PS00280">
    <property type="entry name" value="BPTI_KUNITZ_1"/>
    <property type="match status" value="1"/>
</dbReference>
<proteinExistence type="predicted"/>
<dbReference type="PANTHER" id="PTHR10083:SF328">
    <property type="entry name" value="TISSUE FACTOR PATHWAY INHIBITOR"/>
    <property type="match status" value="1"/>
</dbReference>
<dbReference type="InterPro" id="IPR020901">
    <property type="entry name" value="Prtase_inh_Kunz-CS"/>
</dbReference>
<dbReference type="STRING" id="6669.E9GHI5"/>
<organism evidence="6 7">
    <name type="scientific">Daphnia pulex</name>
    <name type="common">Water flea</name>
    <dbReference type="NCBI Taxonomy" id="6669"/>
    <lineage>
        <taxon>Eukaryota</taxon>
        <taxon>Metazoa</taxon>
        <taxon>Ecdysozoa</taxon>
        <taxon>Arthropoda</taxon>
        <taxon>Crustacea</taxon>
        <taxon>Branchiopoda</taxon>
        <taxon>Diplostraca</taxon>
        <taxon>Cladocera</taxon>
        <taxon>Anomopoda</taxon>
        <taxon>Daphniidae</taxon>
        <taxon>Daphnia</taxon>
    </lineage>
</organism>
<gene>
    <name evidence="6" type="ORF">DAPPUDRAFT_196379</name>
</gene>
<dbReference type="Proteomes" id="UP000000305">
    <property type="component" value="Unassembled WGS sequence"/>
</dbReference>
<evidence type="ECO:0000256" key="2">
    <source>
        <dbReference type="ARBA" id="ARBA00022900"/>
    </source>
</evidence>
<feature type="domain" description="BPTI/Kunitz inhibitor" evidence="5">
    <location>
        <begin position="97"/>
        <end position="150"/>
    </location>
</feature>
<dbReference type="SUPFAM" id="SSF57362">
    <property type="entry name" value="BPTI-like"/>
    <property type="match status" value="3"/>
</dbReference>
<dbReference type="FunCoup" id="E9GHI5">
    <property type="interactions" value="29"/>
</dbReference>
<dbReference type="CDD" id="cd00109">
    <property type="entry name" value="Kunitz-type"/>
    <property type="match status" value="3"/>
</dbReference>
<reference evidence="6 7" key="1">
    <citation type="journal article" date="2011" name="Science">
        <title>The ecoresponsive genome of Daphnia pulex.</title>
        <authorList>
            <person name="Colbourne J.K."/>
            <person name="Pfrender M.E."/>
            <person name="Gilbert D."/>
            <person name="Thomas W.K."/>
            <person name="Tucker A."/>
            <person name="Oakley T.H."/>
            <person name="Tokishita S."/>
            <person name="Aerts A."/>
            <person name="Arnold G.J."/>
            <person name="Basu M.K."/>
            <person name="Bauer D.J."/>
            <person name="Caceres C.E."/>
            <person name="Carmel L."/>
            <person name="Casola C."/>
            <person name="Choi J.H."/>
            <person name="Detter J.C."/>
            <person name="Dong Q."/>
            <person name="Dusheyko S."/>
            <person name="Eads B.D."/>
            <person name="Frohlich T."/>
            <person name="Geiler-Samerotte K.A."/>
            <person name="Gerlach D."/>
            <person name="Hatcher P."/>
            <person name="Jogdeo S."/>
            <person name="Krijgsveld J."/>
            <person name="Kriventseva E.V."/>
            <person name="Kultz D."/>
            <person name="Laforsch C."/>
            <person name="Lindquist E."/>
            <person name="Lopez J."/>
            <person name="Manak J.R."/>
            <person name="Muller J."/>
            <person name="Pangilinan J."/>
            <person name="Patwardhan R.P."/>
            <person name="Pitluck S."/>
            <person name="Pritham E.J."/>
            <person name="Rechtsteiner A."/>
            <person name="Rho M."/>
            <person name="Rogozin I.B."/>
            <person name="Sakarya O."/>
            <person name="Salamov A."/>
            <person name="Schaack S."/>
            <person name="Shapiro H."/>
            <person name="Shiga Y."/>
            <person name="Skalitzky C."/>
            <person name="Smith Z."/>
            <person name="Souvorov A."/>
            <person name="Sung W."/>
            <person name="Tang Z."/>
            <person name="Tsuchiya D."/>
            <person name="Tu H."/>
            <person name="Vos H."/>
            <person name="Wang M."/>
            <person name="Wolf Y.I."/>
            <person name="Yamagata H."/>
            <person name="Yamada T."/>
            <person name="Ye Y."/>
            <person name="Shaw J.R."/>
            <person name="Andrews J."/>
            <person name="Crease T.J."/>
            <person name="Tang H."/>
            <person name="Lucas S.M."/>
            <person name="Robertson H.M."/>
            <person name="Bork P."/>
            <person name="Koonin E.V."/>
            <person name="Zdobnov E.M."/>
            <person name="Grigoriev I.V."/>
            <person name="Lynch M."/>
            <person name="Boore J.L."/>
        </authorList>
    </citation>
    <scope>NUCLEOTIDE SEQUENCE [LARGE SCALE GENOMIC DNA]</scope>
</reference>
<feature type="chain" id="PRO_5003241003" description="BPTI/Kunitz inhibitor domain-containing protein" evidence="4">
    <location>
        <begin position="24"/>
        <end position="237"/>
    </location>
</feature>
<dbReference type="PANTHER" id="PTHR10083">
    <property type="entry name" value="KUNITZ-TYPE PROTEASE INHIBITOR-RELATED"/>
    <property type="match status" value="1"/>
</dbReference>
<dbReference type="OMA" id="NECGNFT"/>
<dbReference type="EMBL" id="GL732545">
    <property type="protein sequence ID" value="EFX81054.1"/>
    <property type="molecule type" value="Genomic_DNA"/>
</dbReference>
<dbReference type="AlphaFoldDB" id="E9GHI5"/>
<feature type="domain" description="BPTI/Kunitz inhibitor" evidence="5">
    <location>
        <begin position="150"/>
        <end position="207"/>
    </location>
</feature>
<evidence type="ECO:0000313" key="7">
    <source>
        <dbReference type="Proteomes" id="UP000000305"/>
    </source>
</evidence>
<evidence type="ECO:0000256" key="1">
    <source>
        <dbReference type="ARBA" id="ARBA00022690"/>
    </source>
</evidence>
<dbReference type="HOGENOM" id="CLU_058441_1_0_1"/>
<protein>
    <recommendedName>
        <fullName evidence="5">BPTI/Kunitz inhibitor domain-containing protein</fullName>
    </recommendedName>
</protein>
<dbReference type="InterPro" id="IPR050098">
    <property type="entry name" value="TFPI/VKTCI-like"/>
</dbReference>
<dbReference type="eggNOG" id="KOG4597">
    <property type="taxonomic scope" value="Eukaryota"/>
</dbReference>
<name>E9GHI5_DAPPU</name>
<accession>E9GHI5</accession>
<evidence type="ECO:0000256" key="4">
    <source>
        <dbReference type="SAM" id="SignalP"/>
    </source>
</evidence>
<keyword evidence="3" id="KW-1015">Disulfide bond</keyword>
<dbReference type="Pfam" id="PF00014">
    <property type="entry name" value="Kunitz_BPTI"/>
    <property type="match status" value="3"/>
</dbReference>
<dbReference type="OrthoDB" id="6371245at2759"/>
<dbReference type="InParanoid" id="E9GHI5"/>
<evidence type="ECO:0000259" key="5">
    <source>
        <dbReference type="PROSITE" id="PS50279"/>
    </source>
</evidence>
<evidence type="ECO:0000256" key="3">
    <source>
        <dbReference type="ARBA" id="ARBA00023157"/>
    </source>
</evidence>
<dbReference type="PhylomeDB" id="E9GHI5"/>
<dbReference type="Gene3D" id="4.10.410.10">
    <property type="entry name" value="Pancreatic trypsin inhibitor Kunitz domain"/>
    <property type="match status" value="3"/>
</dbReference>
<dbReference type="PROSITE" id="PS50279">
    <property type="entry name" value="BPTI_KUNITZ_2"/>
    <property type="match status" value="3"/>
</dbReference>
<keyword evidence="1" id="KW-0646">Protease inhibitor</keyword>
<dbReference type="FunFam" id="4.10.410.10:FF:000096">
    <property type="entry name" value="Uncharacterized protein"/>
    <property type="match status" value="1"/>
</dbReference>
<dbReference type="InterPro" id="IPR002223">
    <property type="entry name" value="Kunitz_BPTI"/>
</dbReference>
<dbReference type="KEGG" id="dpx:DAPPUDRAFT_196379"/>
<sequence>MLAVRSLFFFVLLACIASFLVSAAPQNRVSRAASGCFLPLSRGICRAHWVRYYFDPSSRSCQSFVYSGCGENGNNFHSLNECRLASAVRVLQLDPVCLLPPVADPTQNCNNFSIKYYFDPVDGDCEDFLYSGCGATENVFNSELACELRCENVHDQLNSHESIERCNQFSIKWYYDSATRDCEKIFYTGCGGSENLFASEDLCEMRCDQDNFDSYESLEDFQQYPSLHKFRYFVYGK</sequence>
<evidence type="ECO:0000313" key="6">
    <source>
        <dbReference type="EMBL" id="EFX81054.1"/>
    </source>
</evidence>
<dbReference type="InterPro" id="IPR036880">
    <property type="entry name" value="Kunitz_BPTI_sf"/>
</dbReference>
<dbReference type="SMART" id="SM00131">
    <property type="entry name" value="KU"/>
    <property type="match status" value="3"/>
</dbReference>
<feature type="signal peptide" evidence="4">
    <location>
        <begin position="1"/>
        <end position="23"/>
    </location>
</feature>
<feature type="domain" description="BPTI/Kunitz inhibitor" evidence="5">
    <location>
        <begin position="36"/>
        <end position="86"/>
    </location>
</feature>
<keyword evidence="2" id="KW-0722">Serine protease inhibitor</keyword>